<feature type="region of interest" description="Disordered" evidence="1">
    <location>
        <begin position="1"/>
        <end position="25"/>
    </location>
</feature>
<comment type="caution">
    <text evidence="2">The sequence shown here is derived from an EMBL/GenBank/DDBJ whole genome shotgun (WGS) entry which is preliminary data.</text>
</comment>
<dbReference type="Proteomes" id="UP000193411">
    <property type="component" value="Unassembled WGS sequence"/>
</dbReference>
<evidence type="ECO:0000313" key="3">
    <source>
        <dbReference type="Proteomes" id="UP000193411"/>
    </source>
</evidence>
<feature type="compositionally biased region" description="Polar residues" evidence="1">
    <location>
        <begin position="1"/>
        <end position="17"/>
    </location>
</feature>
<accession>A0A1Y2HLH5</accession>
<evidence type="ECO:0000313" key="2">
    <source>
        <dbReference type="EMBL" id="ORZ35425.1"/>
    </source>
</evidence>
<proteinExistence type="predicted"/>
<organism evidence="2 3">
    <name type="scientific">Catenaria anguillulae PL171</name>
    <dbReference type="NCBI Taxonomy" id="765915"/>
    <lineage>
        <taxon>Eukaryota</taxon>
        <taxon>Fungi</taxon>
        <taxon>Fungi incertae sedis</taxon>
        <taxon>Blastocladiomycota</taxon>
        <taxon>Blastocladiomycetes</taxon>
        <taxon>Blastocladiales</taxon>
        <taxon>Catenariaceae</taxon>
        <taxon>Catenaria</taxon>
    </lineage>
</organism>
<evidence type="ECO:0000256" key="1">
    <source>
        <dbReference type="SAM" id="MobiDB-lite"/>
    </source>
</evidence>
<dbReference type="EMBL" id="MCFL01000022">
    <property type="protein sequence ID" value="ORZ35425.1"/>
    <property type="molecule type" value="Genomic_DNA"/>
</dbReference>
<reference evidence="2 3" key="1">
    <citation type="submission" date="2016-07" db="EMBL/GenBank/DDBJ databases">
        <title>Pervasive Adenine N6-methylation of Active Genes in Fungi.</title>
        <authorList>
            <consortium name="DOE Joint Genome Institute"/>
            <person name="Mondo S.J."/>
            <person name="Dannebaum R.O."/>
            <person name="Kuo R.C."/>
            <person name="Labutti K."/>
            <person name="Haridas S."/>
            <person name="Kuo A."/>
            <person name="Salamov A."/>
            <person name="Ahrendt S.R."/>
            <person name="Lipzen A."/>
            <person name="Sullivan W."/>
            <person name="Andreopoulos W.B."/>
            <person name="Clum A."/>
            <person name="Lindquist E."/>
            <person name="Daum C."/>
            <person name="Ramamoorthy G.K."/>
            <person name="Gryganskyi A."/>
            <person name="Culley D."/>
            <person name="Magnuson J.K."/>
            <person name="James T.Y."/>
            <person name="O'Malley M.A."/>
            <person name="Stajich J.E."/>
            <person name="Spatafora J.W."/>
            <person name="Visel A."/>
            <person name="Grigoriev I.V."/>
        </authorList>
    </citation>
    <scope>NUCLEOTIDE SEQUENCE [LARGE SCALE GENOMIC DNA]</scope>
    <source>
        <strain evidence="2 3">PL171</strain>
    </source>
</reference>
<name>A0A1Y2HLH5_9FUNG</name>
<gene>
    <name evidence="2" type="ORF">BCR44DRAFT_1119522</name>
</gene>
<protein>
    <submittedName>
        <fullName evidence="2">Uncharacterized protein</fullName>
    </submittedName>
</protein>
<keyword evidence="3" id="KW-1185">Reference proteome</keyword>
<sequence length="89" mass="9677">MSRSLVTWGHRSQQRSNMPARPVAKNKSLPMARAALLASFLPAAGAPLLQHLIAEAGVARSAFFGLIYIRPLRAEGAVRQARACQVLER</sequence>
<dbReference type="AlphaFoldDB" id="A0A1Y2HLH5"/>